<dbReference type="EMBL" id="CP007452">
    <property type="protein sequence ID" value="AHM56776.1"/>
    <property type="molecule type" value="Genomic_DNA"/>
</dbReference>
<feature type="binding site" evidence="8">
    <location>
        <position position="21"/>
    </location>
    <ligand>
        <name>substrate</name>
    </ligand>
</feature>
<feature type="binding site" evidence="8">
    <location>
        <begin position="82"/>
        <end position="83"/>
    </location>
    <ligand>
        <name>substrate</name>
    </ligand>
</feature>
<dbReference type="PANTHER" id="PTHR31689:SF0">
    <property type="entry name" value="DIAMINOPIMELATE EPIMERASE"/>
    <property type="match status" value="1"/>
</dbReference>
<feature type="site" description="Could be important to modulate the pK values of the two catalytic cysteine residues" evidence="8">
    <location>
        <position position="221"/>
    </location>
</feature>
<evidence type="ECO:0000256" key="3">
    <source>
        <dbReference type="ARBA" id="ARBA00013080"/>
    </source>
</evidence>
<evidence type="ECO:0000256" key="1">
    <source>
        <dbReference type="ARBA" id="ARBA00005196"/>
    </source>
</evidence>
<keyword evidence="11" id="KW-1185">Reference proteome</keyword>
<reference evidence="10 11" key="1">
    <citation type="journal article" date="2014" name="Genome Announc.">
        <title>Complete Genome Sequence of Amino Acid-Utilizing Eubacterium acidaminophilum al-2 (DSM 3953).</title>
        <authorList>
            <person name="Poehlein A."/>
            <person name="Andreesen J.R."/>
            <person name="Daniel R."/>
        </authorList>
    </citation>
    <scope>NUCLEOTIDE SEQUENCE [LARGE SCALE GENOMIC DNA]</scope>
    <source>
        <strain evidence="10 11">DSM 3953</strain>
    </source>
</reference>
<comment type="pathway">
    <text evidence="1 8">Amino-acid biosynthesis; L-lysine biosynthesis via DAP pathway; DL-2,6-diaminopimelate from LL-2,6-diaminopimelate: step 1/1.</text>
</comment>
<keyword evidence="8" id="KW-0963">Cytoplasm</keyword>
<accession>W8U7B0</accession>
<evidence type="ECO:0000256" key="8">
    <source>
        <dbReference type="HAMAP-Rule" id="MF_00197"/>
    </source>
</evidence>
<evidence type="ECO:0000313" key="10">
    <source>
        <dbReference type="EMBL" id="AHM56776.1"/>
    </source>
</evidence>
<comment type="subunit">
    <text evidence="8">Homodimer.</text>
</comment>
<gene>
    <name evidence="8 10" type="primary">dapF</name>
    <name evidence="10" type="ORF">EAL2_c14810</name>
</gene>
<organism evidence="10 11">
    <name type="scientific">Peptoclostridium acidaminophilum DSM 3953</name>
    <dbReference type="NCBI Taxonomy" id="1286171"/>
    <lineage>
        <taxon>Bacteria</taxon>
        <taxon>Bacillati</taxon>
        <taxon>Bacillota</taxon>
        <taxon>Clostridia</taxon>
        <taxon>Peptostreptococcales</taxon>
        <taxon>Peptoclostridiaceae</taxon>
        <taxon>Peptoclostridium</taxon>
    </lineage>
</organism>
<dbReference type="GO" id="GO:0009089">
    <property type="term" value="P:lysine biosynthetic process via diaminopimelate"/>
    <property type="evidence" value="ECO:0007669"/>
    <property type="project" value="UniProtKB-UniRule"/>
</dbReference>
<evidence type="ECO:0000256" key="9">
    <source>
        <dbReference type="PROSITE-ProRule" id="PRU10125"/>
    </source>
</evidence>
<dbReference type="Pfam" id="PF01678">
    <property type="entry name" value="DAP_epimerase"/>
    <property type="match status" value="2"/>
</dbReference>
<dbReference type="NCBIfam" id="TIGR00652">
    <property type="entry name" value="DapF"/>
    <property type="match status" value="1"/>
</dbReference>
<dbReference type="PANTHER" id="PTHR31689">
    <property type="entry name" value="DIAMINOPIMELATE EPIMERASE, CHLOROPLASTIC"/>
    <property type="match status" value="1"/>
</dbReference>
<dbReference type="GO" id="GO:0005829">
    <property type="term" value="C:cytosol"/>
    <property type="evidence" value="ECO:0007669"/>
    <property type="project" value="TreeGrafter"/>
</dbReference>
<comment type="subcellular location">
    <subcellularLocation>
        <location evidence="8">Cytoplasm</location>
    </subcellularLocation>
</comment>
<dbReference type="STRING" id="1286171.EAL2_c14810"/>
<dbReference type="HOGENOM" id="CLU_053306_3_0_9"/>
<feature type="binding site" evidence="8">
    <location>
        <begin position="231"/>
        <end position="232"/>
    </location>
    <ligand>
        <name>substrate</name>
    </ligand>
</feature>
<evidence type="ECO:0000256" key="2">
    <source>
        <dbReference type="ARBA" id="ARBA00010219"/>
    </source>
</evidence>
<evidence type="ECO:0000256" key="4">
    <source>
        <dbReference type="ARBA" id="ARBA00022605"/>
    </source>
</evidence>
<protein>
    <recommendedName>
        <fullName evidence="3 8">Diaminopimelate epimerase</fullName>
        <shortName evidence="8">DAP epimerase</shortName>
        <ecNumber evidence="3 8">5.1.1.7</ecNumber>
    </recommendedName>
    <alternativeName>
        <fullName evidence="8">PLP-independent amino acid racemase</fullName>
    </alternativeName>
</protein>
<dbReference type="InterPro" id="IPR001653">
    <property type="entry name" value="DAP_epimerase_DapF"/>
</dbReference>
<dbReference type="InterPro" id="IPR018510">
    <property type="entry name" value="DAP_epimerase_AS"/>
</dbReference>
<dbReference type="PROSITE" id="PS01326">
    <property type="entry name" value="DAP_EPIMERASE"/>
    <property type="match status" value="1"/>
</dbReference>
<proteinExistence type="inferred from homology"/>
<feature type="active site" description="Proton acceptor" evidence="8">
    <location>
        <position position="230"/>
    </location>
</feature>
<comment type="caution">
    <text evidence="8">Lacks conserved residue(s) required for the propagation of feature annotation.</text>
</comment>
<dbReference type="GO" id="GO:0008837">
    <property type="term" value="F:diaminopimelate epimerase activity"/>
    <property type="evidence" value="ECO:0007669"/>
    <property type="project" value="UniProtKB-UniRule"/>
</dbReference>
<evidence type="ECO:0000256" key="5">
    <source>
        <dbReference type="ARBA" id="ARBA00023154"/>
    </source>
</evidence>
<feature type="binding site" evidence="8">
    <location>
        <position position="203"/>
    </location>
    <ligand>
        <name>substrate</name>
    </ligand>
</feature>
<evidence type="ECO:0000256" key="6">
    <source>
        <dbReference type="ARBA" id="ARBA00023235"/>
    </source>
</evidence>
<comment type="catalytic activity">
    <reaction evidence="7 8">
        <text>(2S,6S)-2,6-diaminopimelate = meso-2,6-diaminopimelate</text>
        <dbReference type="Rhea" id="RHEA:15393"/>
        <dbReference type="ChEBI" id="CHEBI:57609"/>
        <dbReference type="ChEBI" id="CHEBI:57791"/>
        <dbReference type="EC" id="5.1.1.7"/>
    </reaction>
</comment>
<sequence>MGVSIGGDFVIEFIKLHGAGNDFIAIDGEKYIYEDYSEIARKMCHRRFGIGADGLLVAKPSDVADCCMIYYNSDGTRAKMCGNGLRCFVKYVHDTGLVDKDEFEVETLAGIIKVRANVEYGKVVSVRADMGRAELSPEKIPVDYAGSDFLSKTIEVDGQQINISAALVGVPHAVIYVDTIDMEKVTTLGPKIENHSIFPDRTNVNFVKVVDKSNLRVATWERGCGYTLACGTGICASAYISNILGLVSESVNVESEGGKLKIDIIDGLIYMDGPAVKICEGVMEV</sequence>
<evidence type="ECO:0000313" key="11">
    <source>
        <dbReference type="Proteomes" id="UP000019591"/>
    </source>
</evidence>
<dbReference type="PATRIC" id="fig|1286171.3.peg.1432"/>
<keyword evidence="6 8" id="KW-0413">Isomerase</keyword>
<dbReference type="AlphaFoldDB" id="W8U7B0"/>
<dbReference type="Proteomes" id="UP000019591">
    <property type="component" value="Chromosome"/>
</dbReference>
<name>W8U7B0_PEPAC</name>
<dbReference type="SUPFAM" id="SSF54506">
    <property type="entry name" value="Diaminopimelate epimerase-like"/>
    <property type="match status" value="2"/>
</dbReference>
<dbReference type="HAMAP" id="MF_00197">
    <property type="entry name" value="DAP_epimerase"/>
    <property type="match status" value="1"/>
</dbReference>
<comment type="similarity">
    <text evidence="2 8">Belongs to the diaminopimelate epimerase family.</text>
</comment>
<feature type="binding site" evidence="8">
    <location>
        <begin position="221"/>
        <end position="222"/>
    </location>
    <ligand>
        <name>substrate</name>
    </ligand>
</feature>
<keyword evidence="4 8" id="KW-0028">Amino-acid biosynthesis</keyword>
<dbReference type="KEGG" id="eac:EAL2_c14810"/>
<dbReference type="UniPathway" id="UPA00034">
    <property type="reaction ID" value="UER00025"/>
</dbReference>
<feature type="site" description="Could be important to modulate the pK values of the two catalytic cysteine residues" evidence="8">
    <location>
        <position position="172"/>
    </location>
</feature>
<feature type="binding site" evidence="8">
    <location>
        <position position="72"/>
    </location>
    <ligand>
        <name>substrate</name>
    </ligand>
</feature>
<feature type="active site" evidence="9">
    <location>
        <position position="81"/>
    </location>
</feature>
<dbReference type="EC" id="5.1.1.7" evidence="3 8"/>
<dbReference type="eggNOG" id="COG0253">
    <property type="taxonomic scope" value="Bacteria"/>
</dbReference>
<evidence type="ECO:0000256" key="7">
    <source>
        <dbReference type="ARBA" id="ARBA00051712"/>
    </source>
</evidence>
<keyword evidence="5 8" id="KW-0457">Lysine biosynthesis</keyword>
<comment type="function">
    <text evidence="8">Catalyzes the stereoinversion of LL-2,6-diaminopimelate (L,L-DAP) to meso-diaminopimelate (meso-DAP), a precursor of L-lysine and an essential component of the bacterial peptidoglycan.</text>
</comment>
<dbReference type="Gene3D" id="3.10.310.10">
    <property type="entry name" value="Diaminopimelate Epimerase, Chain A, domain 1"/>
    <property type="match status" value="2"/>
</dbReference>
<feature type="active site" description="Proton donor" evidence="8">
    <location>
        <position position="81"/>
    </location>
</feature>